<accession>A0A838AET9</accession>
<sequence length="114" mass="12654">MTDQTDAGIPTEQLAVVSGALDLLDRHAELNHRYRKLITESQRELATDRVRLTLARGIAKRLIVLIRAAGPQLRAELDEREQRVLDEALAHAEELAYDTSNPGRPPREPGQAPG</sequence>
<comment type="caution">
    <text evidence="2">The sequence shown here is derived from an EMBL/GenBank/DDBJ whole genome shotgun (WGS) entry which is preliminary data.</text>
</comment>
<evidence type="ECO:0000313" key="3">
    <source>
        <dbReference type="Proteomes" id="UP000582974"/>
    </source>
</evidence>
<dbReference type="Proteomes" id="UP000582974">
    <property type="component" value="Unassembled WGS sequence"/>
</dbReference>
<evidence type="ECO:0000256" key="1">
    <source>
        <dbReference type="SAM" id="MobiDB-lite"/>
    </source>
</evidence>
<dbReference type="EMBL" id="JACCKD010000008">
    <property type="protein sequence ID" value="MBA0127763.1"/>
    <property type="molecule type" value="Genomic_DNA"/>
</dbReference>
<organism evidence="2 3">
    <name type="scientific">Haloechinothrix aidingensis</name>
    <dbReference type="NCBI Taxonomy" id="2752311"/>
    <lineage>
        <taxon>Bacteria</taxon>
        <taxon>Bacillati</taxon>
        <taxon>Actinomycetota</taxon>
        <taxon>Actinomycetes</taxon>
        <taxon>Pseudonocardiales</taxon>
        <taxon>Pseudonocardiaceae</taxon>
        <taxon>Haloechinothrix</taxon>
    </lineage>
</organism>
<evidence type="ECO:0000313" key="2">
    <source>
        <dbReference type="EMBL" id="MBA0127763.1"/>
    </source>
</evidence>
<protein>
    <submittedName>
        <fullName evidence="2">Uncharacterized protein</fullName>
    </submittedName>
</protein>
<keyword evidence="3" id="KW-1185">Reference proteome</keyword>
<feature type="region of interest" description="Disordered" evidence="1">
    <location>
        <begin position="94"/>
        <end position="114"/>
    </location>
</feature>
<reference evidence="2 3" key="1">
    <citation type="submission" date="2020-07" db="EMBL/GenBank/DDBJ databases">
        <title>Genome of Haloechinothrix sp.</title>
        <authorList>
            <person name="Tang S.-K."/>
            <person name="Yang L."/>
            <person name="Zhu W.-Y."/>
        </authorList>
    </citation>
    <scope>NUCLEOTIDE SEQUENCE [LARGE SCALE GENOMIC DNA]</scope>
    <source>
        <strain evidence="2 3">YIM 98757</strain>
    </source>
</reference>
<dbReference type="AlphaFoldDB" id="A0A838AET9"/>
<proteinExistence type="predicted"/>
<name>A0A838AET9_9PSEU</name>
<dbReference type="RefSeq" id="WP_180894573.1">
    <property type="nucleotide sequence ID" value="NZ_JACCKD010000008.1"/>
</dbReference>
<gene>
    <name evidence="2" type="ORF">H0B56_19635</name>
</gene>